<keyword evidence="1" id="KW-0175">Coiled coil</keyword>
<evidence type="ECO:0000256" key="1">
    <source>
        <dbReference type="SAM" id="Coils"/>
    </source>
</evidence>
<protein>
    <submittedName>
        <fullName evidence="2">Coiled-coil domain-containing protein 91</fullName>
    </submittedName>
</protein>
<sequence length="609" mass="71481">WVRRPRLGNRVGGRSRLATVERQVHAEKWMMTTLEVSRQQRALKMGKQACTQFHQLSPGQHFLQIQPKPQSLLDTVGVPASSLEEERLGQPASIPDDDAETARVKEMEAKLKETLQNVETKLSAAEEEKLEIKKELAELLEKHSKLQEGILQEKGEAERSHREYYSQLQDKHKQELEDLRKAGHIALNIIVEEFKALMKVTMLEQQETSGKHLQSAIEKQARECEELLNAQHQRLLDMLDEEKVTLQDRVKEALVEQTQEHKEILEKGLVEERQRSKETVEAIMKEEKEIIKEAVLKAVQEERERMEKIQSEQRELWEAEHRKDQEKLEQVIQQALAEERSKSKEVTREAIRQERRSSENAIQEAVQKAREDLLEYTKEQKRALMKVTMLEQQETSGKHLQSAIEKQARECEELLNAQHQRLLDMLDEEKVTLQDRVKEALVEQTQEHKEILEKGLVEERQRSKETVEAIMKEEKEIIKEAVLKAVQEERERMEKIQSEQRELWEAEHRKDQEKLEQVIQQALAEERSKSKEVTREAIRQERRSSENAIQEAVQKAREDLLEYTKEQKRLDHVIRQRNLSSLSLFLSCAQNQLSGLMENQLVTEEREDK</sequence>
<dbReference type="PANTHER" id="PTHR35072">
    <property type="entry name" value="COILED-COIL DOMAIN-CONTAINING PROTEIN 91"/>
    <property type="match status" value="1"/>
</dbReference>
<proteinExistence type="evidence at transcript level"/>
<feature type="coiled-coil region" evidence="1">
    <location>
        <begin position="416"/>
        <end position="566"/>
    </location>
</feature>
<dbReference type="GO" id="GO:0090160">
    <property type="term" value="P:Golgi to lysosome transport"/>
    <property type="evidence" value="ECO:0007669"/>
    <property type="project" value="TreeGrafter"/>
</dbReference>
<dbReference type="InterPro" id="IPR034592">
    <property type="entry name" value="CCDC91"/>
</dbReference>
<dbReference type="GO" id="GO:0005802">
    <property type="term" value="C:trans-Golgi network"/>
    <property type="evidence" value="ECO:0007669"/>
    <property type="project" value="TreeGrafter"/>
</dbReference>
<evidence type="ECO:0000313" key="2">
    <source>
        <dbReference type="EMBL" id="AFO96040.1"/>
    </source>
</evidence>
<feature type="non-terminal residue" evidence="2">
    <location>
        <position position="1"/>
    </location>
</feature>
<dbReference type="PANTHER" id="PTHR35072:SF1">
    <property type="entry name" value="COILED-COIL DOMAIN-CONTAINING PROTEIN 91"/>
    <property type="match status" value="1"/>
</dbReference>
<accession>V9KE30</accession>
<feature type="coiled-coil region" evidence="1">
    <location>
        <begin position="104"/>
        <end position="149"/>
    </location>
</feature>
<dbReference type="EMBL" id="JW863523">
    <property type="protein sequence ID" value="AFO96040.1"/>
    <property type="molecule type" value="mRNA"/>
</dbReference>
<feature type="coiled-coil region" evidence="1">
    <location>
        <begin position="229"/>
        <end position="379"/>
    </location>
</feature>
<organism evidence="2">
    <name type="scientific">Callorhinchus milii</name>
    <name type="common">Ghost shark</name>
    <dbReference type="NCBI Taxonomy" id="7868"/>
    <lineage>
        <taxon>Eukaryota</taxon>
        <taxon>Metazoa</taxon>
        <taxon>Chordata</taxon>
        <taxon>Craniata</taxon>
        <taxon>Vertebrata</taxon>
        <taxon>Chondrichthyes</taxon>
        <taxon>Holocephali</taxon>
        <taxon>Chimaeriformes</taxon>
        <taxon>Callorhinchidae</taxon>
        <taxon>Callorhinchus</taxon>
    </lineage>
</organism>
<name>V9KE30_CALMI</name>
<dbReference type="GO" id="GO:0005829">
    <property type="term" value="C:cytosol"/>
    <property type="evidence" value="ECO:0007669"/>
    <property type="project" value="GOC"/>
</dbReference>
<reference evidence="2" key="1">
    <citation type="journal article" date="2014" name="Nature">
        <title>Elephant shark genome provides unique insights into gnathostome evolution.</title>
        <authorList>
            <consortium name="International Elephant Shark Genome Sequencing Consortium"/>
            <person name="Venkatesh B."/>
            <person name="Lee A.P."/>
            <person name="Ravi V."/>
            <person name="Maurya A.K."/>
            <person name="Lian M.M."/>
            <person name="Swann J.B."/>
            <person name="Ohta Y."/>
            <person name="Flajnik M.F."/>
            <person name="Sutoh Y."/>
            <person name="Kasahara M."/>
            <person name="Hoon S."/>
            <person name="Gangu V."/>
            <person name="Roy S.W."/>
            <person name="Irimia M."/>
            <person name="Korzh V."/>
            <person name="Kondrychyn I."/>
            <person name="Lim Z.W."/>
            <person name="Tay B.H."/>
            <person name="Tohari S."/>
            <person name="Kong K.W."/>
            <person name="Ho S."/>
            <person name="Lorente-Galdos B."/>
            <person name="Quilez J."/>
            <person name="Marques-Bonet T."/>
            <person name="Raney B.J."/>
            <person name="Ingham P.W."/>
            <person name="Tay A."/>
            <person name="Hillier L.W."/>
            <person name="Minx P."/>
            <person name="Boehm T."/>
            <person name="Wilson R.K."/>
            <person name="Brenner S."/>
            <person name="Warren W.C."/>
        </authorList>
    </citation>
    <scope>NUCLEOTIDE SEQUENCE</scope>
    <source>
        <tissue evidence="2">Brain</tissue>
    </source>
</reference>
<dbReference type="AlphaFoldDB" id="V9KE30"/>